<dbReference type="InterPro" id="IPR036390">
    <property type="entry name" value="WH_DNA-bd_sf"/>
</dbReference>
<dbReference type="InterPro" id="IPR036388">
    <property type="entry name" value="WH-like_DNA-bd_sf"/>
</dbReference>
<dbReference type="Proteomes" id="UP000198848">
    <property type="component" value="Unassembled WGS sequence"/>
</dbReference>
<accession>A0A1H1GJ46</accession>
<evidence type="ECO:0000313" key="3">
    <source>
        <dbReference type="Proteomes" id="UP000198848"/>
    </source>
</evidence>
<feature type="compositionally biased region" description="Basic and acidic residues" evidence="1">
    <location>
        <begin position="78"/>
        <end position="87"/>
    </location>
</feature>
<name>A0A1H1GJ46_NATTX</name>
<proteinExistence type="predicted"/>
<keyword evidence="3" id="KW-1185">Reference proteome</keyword>
<dbReference type="GO" id="GO:0003677">
    <property type="term" value="F:DNA binding"/>
    <property type="evidence" value="ECO:0007669"/>
    <property type="project" value="InterPro"/>
</dbReference>
<dbReference type="SUPFAM" id="SSF46785">
    <property type="entry name" value="Winged helix' DNA-binding domain"/>
    <property type="match status" value="1"/>
</dbReference>
<protein>
    <submittedName>
        <fullName evidence="2">IclR helix-turn-helix domain-containing protein</fullName>
    </submittedName>
</protein>
<dbReference type="GO" id="GO:0006355">
    <property type="term" value="P:regulation of DNA-templated transcription"/>
    <property type="evidence" value="ECO:0007669"/>
    <property type="project" value="InterPro"/>
</dbReference>
<dbReference type="Gene3D" id="1.10.10.10">
    <property type="entry name" value="Winged helix-like DNA-binding domain superfamily/Winged helix DNA-binding domain"/>
    <property type="match status" value="1"/>
</dbReference>
<sequence>MPTDEPPDGKRAHLLEVLLTSSPATIPELAARLETHPATIERRCLALQKDGYVRHCTGGKVVPTDRARTSDSLVRPESGLDTHAASD</sequence>
<dbReference type="OrthoDB" id="285635at2157"/>
<dbReference type="RefSeq" id="WP_090382052.1">
    <property type="nucleotide sequence ID" value="NZ_FNLC01000002.1"/>
</dbReference>
<organism evidence="2 3">
    <name type="scientific">Natronobacterium texcoconense</name>
    <dbReference type="NCBI Taxonomy" id="1095778"/>
    <lineage>
        <taxon>Archaea</taxon>
        <taxon>Methanobacteriati</taxon>
        <taxon>Methanobacteriota</taxon>
        <taxon>Stenosarchaea group</taxon>
        <taxon>Halobacteria</taxon>
        <taxon>Halobacteriales</taxon>
        <taxon>Natrialbaceae</taxon>
        <taxon>Natronobacterium</taxon>
    </lineage>
</organism>
<gene>
    <name evidence="2" type="ORF">SAMN04489842_2453</name>
</gene>
<dbReference type="AlphaFoldDB" id="A0A1H1GJ46"/>
<dbReference type="EMBL" id="FNLC01000002">
    <property type="protein sequence ID" value="SDR13113.1"/>
    <property type="molecule type" value="Genomic_DNA"/>
</dbReference>
<reference evidence="3" key="1">
    <citation type="submission" date="2016-10" db="EMBL/GenBank/DDBJ databases">
        <authorList>
            <person name="Varghese N."/>
            <person name="Submissions S."/>
        </authorList>
    </citation>
    <scope>NUCLEOTIDE SEQUENCE [LARGE SCALE GENOMIC DNA]</scope>
    <source>
        <strain evidence="3">DSM 24767</strain>
    </source>
</reference>
<evidence type="ECO:0000313" key="2">
    <source>
        <dbReference type="EMBL" id="SDR13113.1"/>
    </source>
</evidence>
<feature type="region of interest" description="Disordered" evidence="1">
    <location>
        <begin position="64"/>
        <end position="87"/>
    </location>
</feature>
<evidence type="ECO:0000256" key="1">
    <source>
        <dbReference type="SAM" id="MobiDB-lite"/>
    </source>
</evidence>